<protein>
    <recommendedName>
        <fullName evidence="4">ER membrane protein complex subunit 10</fullName>
    </recommendedName>
</protein>
<dbReference type="Pfam" id="PF21203">
    <property type="entry name" value="ECM10"/>
    <property type="match status" value="1"/>
</dbReference>
<feature type="chain" id="PRO_5005540398" description="ER membrane protein complex subunit 10" evidence="1">
    <location>
        <begin position="23"/>
        <end position="210"/>
    </location>
</feature>
<accession>A0A0L0HV43</accession>
<evidence type="ECO:0000313" key="3">
    <source>
        <dbReference type="Proteomes" id="UP000053201"/>
    </source>
</evidence>
<gene>
    <name evidence="2" type="ORF">SPPG_00667</name>
</gene>
<evidence type="ECO:0000313" key="2">
    <source>
        <dbReference type="EMBL" id="KND04983.1"/>
    </source>
</evidence>
<dbReference type="eggNOG" id="KOG4827">
    <property type="taxonomic scope" value="Eukaryota"/>
</dbReference>
<feature type="signal peptide" evidence="1">
    <location>
        <begin position="1"/>
        <end position="22"/>
    </location>
</feature>
<evidence type="ECO:0000256" key="1">
    <source>
        <dbReference type="SAM" id="SignalP"/>
    </source>
</evidence>
<evidence type="ECO:0008006" key="4">
    <source>
        <dbReference type="Google" id="ProtNLM"/>
    </source>
</evidence>
<dbReference type="CDD" id="cd22209">
    <property type="entry name" value="EMC10"/>
    <property type="match status" value="1"/>
</dbReference>
<dbReference type="PANTHER" id="PTHR39219:SF1">
    <property type="entry name" value="ER MEMBRANE PROTEIN COMPLEX SUBUNIT 10"/>
    <property type="match status" value="1"/>
</dbReference>
<dbReference type="GeneID" id="27684380"/>
<organism evidence="2 3">
    <name type="scientific">Spizellomyces punctatus (strain DAOM BR117)</name>
    <dbReference type="NCBI Taxonomy" id="645134"/>
    <lineage>
        <taxon>Eukaryota</taxon>
        <taxon>Fungi</taxon>
        <taxon>Fungi incertae sedis</taxon>
        <taxon>Chytridiomycota</taxon>
        <taxon>Chytridiomycota incertae sedis</taxon>
        <taxon>Chytridiomycetes</taxon>
        <taxon>Spizellomycetales</taxon>
        <taxon>Spizellomycetaceae</taxon>
        <taxon>Spizellomyces</taxon>
    </lineage>
</organism>
<dbReference type="OMA" id="YHVDYYA"/>
<keyword evidence="1" id="KW-0732">Signal</keyword>
<dbReference type="EMBL" id="KQ257450">
    <property type="protein sequence ID" value="KND04983.1"/>
    <property type="molecule type" value="Genomic_DNA"/>
</dbReference>
<reference evidence="2 3" key="1">
    <citation type="submission" date="2009-08" db="EMBL/GenBank/DDBJ databases">
        <title>The Genome Sequence of Spizellomyces punctatus strain DAOM BR117.</title>
        <authorList>
            <consortium name="The Broad Institute Genome Sequencing Platform"/>
            <person name="Russ C."/>
            <person name="Cuomo C."/>
            <person name="Shea T."/>
            <person name="Young S.K."/>
            <person name="Zeng Q."/>
            <person name="Koehrsen M."/>
            <person name="Haas B."/>
            <person name="Borodovsky M."/>
            <person name="Guigo R."/>
            <person name="Alvarado L."/>
            <person name="Berlin A."/>
            <person name="Bochicchio J."/>
            <person name="Borenstein D."/>
            <person name="Chapman S."/>
            <person name="Chen Z."/>
            <person name="Engels R."/>
            <person name="Freedman E."/>
            <person name="Gellesch M."/>
            <person name="Goldberg J."/>
            <person name="Griggs A."/>
            <person name="Gujja S."/>
            <person name="Heiman D."/>
            <person name="Hepburn T."/>
            <person name="Howarth C."/>
            <person name="Jen D."/>
            <person name="Larson L."/>
            <person name="Lewis B."/>
            <person name="Mehta T."/>
            <person name="Park D."/>
            <person name="Pearson M."/>
            <person name="Roberts A."/>
            <person name="Saif S."/>
            <person name="Shenoy N."/>
            <person name="Sisk P."/>
            <person name="Stolte C."/>
            <person name="Sykes S."/>
            <person name="Thomson T."/>
            <person name="Walk T."/>
            <person name="White J."/>
            <person name="Yandava C."/>
            <person name="Burger G."/>
            <person name="Gray M.W."/>
            <person name="Holland P.W.H."/>
            <person name="King N."/>
            <person name="Lang F.B.F."/>
            <person name="Roger A.J."/>
            <person name="Ruiz-Trillo I."/>
            <person name="Lander E."/>
            <person name="Nusbaum C."/>
        </authorList>
    </citation>
    <scope>NUCLEOTIDE SEQUENCE [LARGE SCALE GENOMIC DNA]</scope>
    <source>
        <strain evidence="2 3">DAOM BR117</strain>
    </source>
</reference>
<dbReference type="STRING" id="645134.A0A0L0HV43"/>
<sequence length="210" mass="23270">MHFRRLLESVLLLAALAATALAQPTVLEVLHSIDDQPFTPRGSLVYDPTSPKRTANKYESEVPIPDFLKGRDTSDRSLLYRVRVKGNNGVDLSAAVPVCLLQASEYREQLTLHLDSNGGPWHMDYLVDATDCDTSRKLGRSPRTQVLLERAVDGPRPKLDQIVESTPDGKPAKEQSFLAKYWYYIVPIMIILMMGGGGEEPPQGGAPARR</sequence>
<dbReference type="Proteomes" id="UP000053201">
    <property type="component" value="Unassembled WGS sequence"/>
</dbReference>
<dbReference type="InParanoid" id="A0A0L0HV43"/>
<dbReference type="PANTHER" id="PTHR39219">
    <property type="entry name" value="ER MEMBRANE PROTEIN COMPLEX SUBUNIT 10"/>
    <property type="match status" value="1"/>
</dbReference>
<keyword evidence="3" id="KW-1185">Reference proteome</keyword>
<dbReference type="RefSeq" id="XP_016613022.1">
    <property type="nucleotide sequence ID" value="XM_016748995.1"/>
</dbReference>
<dbReference type="VEuPathDB" id="FungiDB:SPPG_00667"/>
<proteinExistence type="predicted"/>
<name>A0A0L0HV43_SPIPD</name>
<dbReference type="OrthoDB" id="1894652at2759"/>
<dbReference type="AlphaFoldDB" id="A0A0L0HV43"/>